<dbReference type="EMBL" id="CM031834">
    <property type="protein sequence ID" value="KAG6693247.1"/>
    <property type="molecule type" value="Genomic_DNA"/>
</dbReference>
<reference evidence="2" key="1">
    <citation type="submission" date="2020-12" db="EMBL/GenBank/DDBJ databases">
        <title>WGS assembly of Carya illinoinensis cv. Pawnee.</title>
        <authorList>
            <person name="Platts A."/>
            <person name="Shu S."/>
            <person name="Wright S."/>
            <person name="Barry K."/>
            <person name="Edger P."/>
            <person name="Pires J.C."/>
            <person name="Schmutz J."/>
        </authorList>
    </citation>
    <scope>NUCLEOTIDE SEQUENCE</scope>
    <source>
        <tissue evidence="2">Leaf</tissue>
    </source>
</reference>
<evidence type="ECO:0000313" key="3">
    <source>
        <dbReference type="EMBL" id="KAG6693247.1"/>
    </source>
</evidence>
<evidence type="ECO:0008006" key="5">
    <source>
        <dbReference type="Google" id="ProtNLM"/>
    </source>
</evidence>
<dbReference type="Proteomes" id="UP000811609">
    <property type="component" value="Chromosome 10"/>
</dbReference>
<protein>
    <recommendedName>
        <fullName evidence="5">Protein LURP-one-related 15</fullName>
    </recommendedName>
</protein>
<keyword evidence="4" id="KW-1185">Reference proteome</keyword>
<comment type="caution">
    <text evidence="2">The sequence shown here is derived from an EMBL/GenBank/DDBJ whole genome shotgun (WGS) entry which is preliminary data.</text>
</comment>
<accession>A0A8T1PGQ3</accession>
<dbReference type="Proteomes" id="UP000811246">
    <property type="component" value="Chromosome 10"/>
</dbReference>
<gene>
    <name evidence="2" type="ORF">CIPAW_10G162500</name>
    <name evidence="3" type="ORF">I3842_10G159800</name>
</gene>
<dbReference type="Pfam" id="PF04525">
    <property type="entry name" value="LOR"/>
    <property type="match status" value="1"/>
</dbReference>
<evidence type="ECO:0000256" key="1">
    <source>
        <dbReference type="ARBA" id="ARBA00005437"/>
    </source>
</evidence>
<dbReference type="Gene3D" id="2.40.160.200">
    <property type="entry name" value="LURP1-related"/>
    <property type="match status" value="1"/>
</dbReference>
<dbReference type="EMBL" id="CM031818">
    <property type="protein sequence ID" value="KAG6640282.1"/>
    <property type="molecule type" value="Genomic_DNA"/>
</dbReference>
<organism evidence="2 4">
    <name type="scientific">Carya illinoinensis</name>
    <name type="common">Pecan</name>
    <dbReference type="NCBI Taxonomy" id="32201"/>
    <lineage>
        <taxon>Eukaryota</taxon>
        <taxon>Viridiplantae</taxon>
        <taxon>Streptophyta</taxon>
        <taxon>Embryophyta</taxon>
        <taxon>Tracheophyta</taxon>
        <taxon>Spermatophyta</taxon>
        <taxon>Magnoliopsida</taxon>
        <taxon>eudicotyledons</taxon>
        <taxon>Gunneridae</taxon>
        <taxon>Pentapetalae</taxon>
        <taxon>rosids</taxon>
        <taxon>fabids</taxon>
        <taxon>Fagales</taxon>
        <taxon>Juglandaceae</taxon>
        <taxon>Carya</taxon>
    </lineage>
</organism>
<dbReference type="InterPro" id="IPR038595">
    <property type="entry name" value="LOR_sf"/>
</dbReference>
<name>A0A8T1PGQ3_CARIL</name>
<proteinExistence type="inferred from homology"/>
<comment type="similarity">
    <text evidence="1">Belongs to the LOR family.</text>
</comment>
<dbReference type="InterPro" id="IPR025659">
    <property type="entry name" value="Tubby-like_C"/>
</dbReference>
<sequence>MAQPIPIPAPAPSGTKLENPLPIIGTQYCTPYPVDLSVVKKVMTISDGNFVVTDINGTVIFKVKGKLMSLHDQRILLDAAENPIVTLREKIMSAHDRWYVYRGESKEPNDLLFTVKRSSMIQFKAKLHVFLANNTKEEVCDFKVEGSWSERSCVVYAGDSPNIVARMYKKTTAQSVLFGKDNFSVTVYPNVDYAFIIALIVILDDINKESGAE</sequence>
<dbReference type="PANTHER" id="PTHR31087:SF160">
    <property type="entry name" value="PROTEIN LURP-ONE-RELATED 1-RELATED"/>
    <property type="match status" value="1"/>
</dbReference>
<evidence type="ECO:0000313" key="4">
    <source>
        <dbReference type="Proteomes" id="UP000811609"/>
    </source>
</evidence>
<dbReference type="AlphaFoldDB" id="A0A8T1PGQ3"/>
<dbReference type="PANTHER" id="PTHR31087">
    <property type="match status" value="1"/>
</dbReference>
<dbReference type="OrthoDB" id="97518at2759"/>
<dbReference type="SUPFAM" id="SSF54518">
    <property type="entry name" value="Tubby C-terminal domain-like"/>
    <property type="match status" value="1"/>
</dbReference>
<dbReference type="InterPro" id="IPR007612">
    <property type="entry name" value="LOR"/>
</dbReference>
<reference evidence="3" key="2">
    <citation type="submission" date="2021-01" db="EMBL/GenBank/DDBJ databases">
        <authorList>
            <person name="Lovell J.T."/>
            <person name="Bentley N."/>
            <person name="Bhattarai G."/>
            <person name="Jenkins J.W."/>
            <person name="Sreedasyam A."/>
            <person name="Alarcon Y."/>
            <person name="Bock C."/>
            <person name="Boston L."/>
            <person name="Carlson J."/>
            <person name="Cervantes K."/>
            <person name="Clermont K."/>
            <person name="Krom N."/>
            <person name="Kubenka K."/>
            <person name="Mamidi S."/>
            <person name="Mattison C."/>
            <person name="Monteros M."/>
            <person name="Pisani C."/>
            <person name="Plott C."/>
            <person name="Rajasekar S."/>
            <person name="Rhein H.S."/>
            <person name="Rohla C."/>
            <person name="Song M."/>
            <person name="Hilaire R.S."/>
            <person name="Shu S."/>
            <person name="Wells L."/>
            <person name="Wang X."/>
            <person name="Webber J."/>
            <person name="Heerema R.J."/>
            <person name="Klein P."/>
            <person name="Conner P."/>
            <person name="Grauke L."/>
            <person name="Grimwood J."/>
            <person name="Schmutz J."/>
            <person name="Randall J.J."/>
        </authorList>
    </citation>
    <scope>NUCLEOTIDE SEQUENCE</scope>
    <source>
        <tissue evidence="3">Leaf</tissue>
    </source>
</reference>
<evidence type="ECO:0000313" key="2">
    <source>
        <dbReference type="EMBL" id="KAG6640282.1"/>
    </source>
</evidence>